<evidence type="ECO:0000256" key="7">
    <source>
        <dbReference type="ARBA" id="ARBA00022927"/>
    </source>
</evidence>
<keyword evidence="9 10" id="KW-0472">Membrane</keyword>
<evidence type="ECO:0000256" key="1">
    <source>
        <dbReference type="ARBA" id="ARBA00004163"/>
    </source>
</evidence>
<comment type="caution">
    <text evidence="11">The sequence shown here is derived from an EMBL/GenBank/DDBJ whole genome shotgun (WGS) entry which is preliminary data.</text>
</comment>
<dbReference type="GO" id="GO:0006890">
    <property type="term" value="P:retrograde vesicle-mediated transport, Golgi to endoplasmic reticulum"/>
    <property type="evidence" value="ECO:0007669"/>
    <property type="project" value="TreeGrafter"/>
</dbReference>
<keyword evidence="3" id="KW-0813">Transport</keyword>
<dbReference type="GO" id="GO:0005789">
    <property type="term" value="C:endoplasmic reticulum membrane"/>
    <property type="evidence" value="ECO:0007669"/>
    <property type="project" value="UniProtKB-SubCell"/>
</dbReference>
<name>A0A8H5MF10_9AGAR</name>
<evidence type="ECO:0000256" key="5">
    <source>
        <dbReference type="ARBA" id="ARBA00022824"/>
    </source>
</evidence>
<evidence type="ECO:0008006" key="13">
    <source>
        <dbReference type="Google" id="ProtNLM"/>
    </source>
</evidence>
<dbReference type="PANTHER" id="PTHR13050:SF7">
    <property type="entry name" value="VESICLE TRANSPORT PROTEIN USE1"/>
    <property type="match status" value="1"/>
</dbReference>
<evidence type="ECO:0000313" key="12">
    <source>
        <dbReference type="Proteomes" id="UP000518752"/>
    </source>
</evidence>
<evidence type="ECO:0000256" key="4">
    <source>
        <dbReference type="ARBA" id="ARBA00022692"/>
    </source>
</evidence>
<sequence>MNRDDINLNRIIPRLEKAIDEQDWEGKDGWINALQTLQTVKFAKRLLKNVEISERNQDMKATLERFELVLKSRCTPKETATPKPLLSSIPKPKPALAFEPESSSIVEEPIGSALLTSPDDLPPLPLPLPISTLMHSASKSTTTAVASGAFLENSKARQEAMTDQLAQMAVQLRKNAQHFSTSLAEDKTVIEETQEKLESNFGTMQKERVRLRDHRGKSGSTTCLVIFAVVGVLAVFVFMVALIRITRR</sequence>
<comment type="subcellular location">
    <subcellularLocation>
        <location evidence="1">Endoplasmic reticulum membrane</location>
        <topology evidence="1">Single-pass type IV membrane protein</topology>
    </subcellularLocation>
</comment>
<dbReference type="PANTHER" id="PTHR13050">
    <property type="entry name" value="USE1-LIKE PROTEIN"/>
    <property type="match status" value="1"/>
</dbReference>
<dbReference type="GO" id="GO:0005484">
    <property type="term" value="F:SNAP receptor activity"/>
    <property type="evidence" value="ECO:0007669"/>
    <property type="project" value="TreeGrafter"/>
</dbReference>
<dbReference type="AlphaFoldDB" id="A0A8H5MF10"/>
<keyword evidence="6" id="KW-0931">ER-Golgi transport</keyword>
<dbReference type="GO" id="GO:0031201">
    <property type="term" value="C:SNARE complex"/>
    <property type="evidence" value="ECO:0007669"/>
    <property type="project" value="TreeGrafter"/>
</dbReference>
<dbReference type="OrthoDB" id="4506189at2759"/>
<reference evidence="11 12" key="1">
    <citation type="journal article" date="2020" name="ISME J.">
        <title>Uncovering the hidden diversity of litter-decomposition mechanisms in mushroom-forming fungi.</title>
        <authorList>
            <person name="Floudas D."/>
            <person name="Bentzer J."/>
            <person name="Ahren D."/>
            <person name="Johansson T."/>
            <person name="Persson P."/>
            <person name="Tunlid A."/>
        </authorList>
    </citation>
    <scope>NUCLEOTIDE SEQUENCE [LARGE SCALE GENOMIC DNA]</scope>
    <source>
        <strain evidence="11 12">CBS 406.79</strain>
    </source>
</reference>
<gene>
    <name evidence="11" type="ORF">D9757_003316</name>
</gene>
<dbReference type="Pfam" id="PF09753">
    <property type="entry name" value="Use1"/>
    <property type="match status" value="1"/>
</dbReference>
<comment type="similarity">
    <text evidence="2">Belongs to the USE1 family.</text>
</comment>
<keyword evidence="12" id="KW-1185">Reference proteome</keyword>
<keyword evidence="5" id="KW-0256">Endoplasmic reticulum</keyword>
<evidence type="ECO:0000256" key="3">
    <source>
        <dbReference type="ARBA" id="ARBA00022448"/>
    </source>
</evidence>
<evidence type="ECO:0000256" key="8">
    <source>
        <dbReference type="ARBA" id="ARBA00022989"/>
    </source>
</evidence>
<feature type="transmembrane region" description="Helical" evidence="10">
    <location>
        <begin position="224"/>
        <end position="243"/>
    </location>
</feature>
<dbReference type="CDD" id="cd15860">
    <property type="entry name" value="SNARE_USE1"/>
    <property type="match status" value="1"/>
</dbReference>
<evidence type="ECO:0000256" key="10">
    <source>
        <dbReference type="SAM" id="Phobius"/>
    </source>
</evidence>
<evidence type="ECO:0000256" key="2">
    <source>
        <dbReference type="ARBA" id="ARBA00007891"/>
    </source>
</evidence>
<keyword evidence="4 10" id="KW-0812">Transmembrane</keyword>
<organism evidence="11 12">
    <name type="scientific">Collybiopsis confluens</name>
    <dbReference type="NCBI Taxonomy" id="2823264"/>
    <lineage>
        <taxon>Eukaryota</taxon>
        <taxon>Fungi</taxon>
        <taxon>Dikarya</taxon>
        <taxon>Basidiomycota</taxon>
        <taxon>Agaricomycotina</taxon>
        <taxon>Agaricomycetes</taxon>
        <taxon>Agaricomycetidae</taxon>
        <taxon>Agaricales</taxon>
        <taxon>Marasmiineae</taxon>
        <taxon>Omphalotaceae</taxon>
        <taxon>Collybiopsis</taxon>
    </lineage>
</organism>
<evidence type="ECO:0000256" key="9">
    <source>
        <dbReference type="ARBA" id="ARBA00023136"/>
    </source>
</evidence>
<dbReference type="EMBL" id="JAACJN010000007">
    <property type="protein sequence ID" value="KAF5392075.1"/>
    <property type="molecule type" value="Genomic_DNA"/>
</dbReference>
<dbReference type="GO" id="GO:0015031">
    <property type="term" value="P:protein transport"/>
    <property type="evidence" value="ECO:0007669"/>
    <property type="project" value="UniProtKB-KW"/>
</dbReference>
<keyword evidence="7" id="KW-0653">Protein transport</keyword>
<proteinExistence type="inferred from homology"/>
<accession>A0A8H5MF10</accession>
<evidence type="ECO:0000313" key="11">
    <source>
        <dbReference type="EMBL" id="KAF5392075.1"/>
    </source>
</evidence>
<keyword evidence="8 10" id="KW-1133">Transmembrane helix</keyword>
<dbReference type="Proteomes" id="UP000518752">
    <property type="component" value="Unassembled WGS sequence"/>
</dbReference>
<dbReference type="InterPro" id="IPR019150">
    <property type="entry name" value="Vesicle_transport_protein_Use1"/>
</dbReference>
<evidence type="ECO:0000256" key="6">
    <source>
        <dbReference type="ARBA" id="ARBA00022892"/>
    </source>
</evidence>
<protein>
    <recommendedName>
        <fullName evidence="13">Vesicle transport protein USE1</fullName>
    </recommendedName>
</protein>